<dbReference type="Pfam" id="PF01774">
    <property type="entry name" value="UreD"/>
    <property type="match status" value="1"/>
</dbReference>
<keyword evidence="2 3" id="KW-0143">Chaperone</keyword>
<protein>
    <recommendedName>
        <fullName evidence="3">Urease accessory protein UreD</fullName>
    </recommendedName>
</protein>
<comment type="subcellular location">
    <subcellularLocation>
        <location evidence="3">Cytoplasm</location>
    </subcellularLocation>
</comment>
<evidence type="ECO:0000256" key="2">
    <source>
        <dbReference type="ARBA" id="ARBA00023186"/>
    </source>
</evidence>
<dbReference type="InterPro" id="IPR002669">
    <property type="entry name" value="UreD"/>
</dbReference>
<organism evidence="4 5">
    <name type="scientific">Paenibacillus rigui</name>
    <dbReference type="NCBI Taxonomy" id="554312"/>
    <lineage>
        <taxon>Bacteria</taxon>
        <taxon>Bacillati</taxon>
        <taxon>Bacillota</taxon>
        <taxon>Bacilli</taxon>
        <taxon>Bacillales</taxon>
        <taxon>Paenibacillaceae</taxon>
        <taxon>Paenibacillus</taxon>
    </lineage>
</organism>
<dbReference type="GO" id="GO:0005737">
    <property type="term" value="C:cytoplasm"/>
    <property type="evidence" value="ECO:0007669"/>
    <property type="project" value="UniProtKB-SubCell"/>
</dbReference>
<dbReference type="GO" id="GO:0016151">
    <property type="term" value="F:nickel cation binding"/>
    <property type="evidence" value="ECO:0007669"/>
    <property type="project" value="UniProtKB-UniRule"/>
</dbReference>
<keyword evidence="3" id="KW-0963">Cytoplasm</keyword>
<dbReference type="EMBL" id="NMQW01000008">
    <property type="protein sequence ID" value="OXM87160.1"/>
    <property type="molecule type" value="Genomic_DNA"/>
</dbReference>
<proteinExistence type="inferred from homology"/>
<dbReference type="AlphaFoldDB" id="A0A229UUW3"/>
<dbReference type="PANTHER" id="PTHR33643:SF1">
    <property type="entry name" value="UREASE ACCESSORY PROTEIN D"/>
    <property type="match status" value="1"/>
</dbReference>
<evidence type="ECO:0000313" key="5">
    <source>
        <dbReference type="Proteomes" id="UP000215509"/>
    </source>
</evidence>
<gene>
    <name evidence="3" type="primary">ureD</name>
    <name evidence="4" type="ORF">CF651_05770</name>
</gene>
<comment type="subunit">
    <text evidence="3">UreD, UreF and UreG form a complex that acts as a GTP-hydrolysis-dependent molecular chaperone, activating the urease apoprotein by helping to assemble the nickel containing metallocenter of UreC. The UreE protein probably delivers the nickel.</text>
</comment>
<keyword evidence="5" id="KW-1185">Reference proteome</keyword>
<evidence type="ECO:0000256" key="3">
    <source>
        <dbReference type="HAMAP-Rule" id="MF_01384"/>
    </source>
</evidence>
<comment type="similarity">
    <text evidence="1 3">Belongs to the UreD family.</text>
</comment>
<dbReference type="OrthoDB" id="5328682at2"/>
<accession>A0A229UUW3</accession>
<reference evidence="4 5" key="1">
    <citation type="submission" date="2017-07" db="EMBL/GenBank/DDBJ databases">
        <title>Genome sequencing and assembly of Paenibacillus rigui.</title>
        <authorList>
            <person name="Mayilraj S."/>
        </authorList>
    </citation>
    <scope>NUCLEOTIDE SEQUENCE [LARGE SCALE GENOMIC DNA]</scope>
    <source>
        <strain evidence="4 5">JCM 16352</strain>
    </source>
</reference>
<comment type="function">
    <text evidence="3">Required for maturation of urease via the functional incorporation of the urease nickel metallocenter.</text>
</comment>
<sequence>MPSITGCISASFAEVEGQTKLSDRMHAYPLKIAKAFPFDGGQLGVYVMDASPGIMSGDRYELDWRFGEETQVFITNQSYTKVHPAYAHPLSEQKQSLTLLRGSYVEYMPEPLMLYKDAVLSSTMEVRMEPGSALLLTDLVCPGRTHRGEIFHYTLYQNKLSVYYDNELICAARQRVEPGRQRLAGIGSWSDYTHSGSLYLFYDGIGETFIEQLREFIEHVLQERSDQAAAGRAVQQSPLYYGLSRAYKHGLILSVLGHKVHAIQFLLEAVWQYIRKELFDKPPLQVRK</sequence>
<dbReference type="RefSeq" id="WP_094013908.1">
    <property type="nucleotide sequence ID" value="NZ_NMQW01000008.1"/>
</dbReference>
<dbReference type="Proteomes" id="UP000215509">
    <property type="component" value="Unassembled WGS sequence"/>
</dbReference>
<comment type="caution">
    <text evidence="4">The sequence shown here is derived from an EMBL/GenBank/DDBJ whole genome shotgun (WGS) entry which is preliminary data.</text>
</comment>
<keyword evidence="3" id="KW-0996">Nickel insertion</keyword>
<name>A0A229UUW3_9BACL</name>
<evidence type="ECO:0000256" key="1">
    <source>
        <dbReference type="ARBA" id="ARBA00007177"/>
    </source>
</evidence>
<dbReference type="PANTHER" id="PTHR33643">
    <property type="entry name" value="UREASE ACCESSORY PROTEIN D"/>
    <property type="match status" value="1"/>
</dbReference>
<dbReference type="HAMAP" id="MF_01384">
    <property type="entry name" value="UreD"/>
    <property type="match status" value="1"/>
</dbReference>
<evidence type="ECO:0000313" key="4">
    <source>
        <dbReference type="EMBL" id="OXM87160.1"/>
    </source>
</evidence>